<sequence>MVWNGLSGVARHWPPLMVSVSRHRQLPGKSWPPANCSSNCGTGAVRLRLHDMSRRWLLLNGFRMLYSYVRTMISSSFPVGGKVLWCYLLLALAPIAVQADALENPVALYQMPVEGDDLVGRPRVVVAAEEDTLVRIARRHRTGYGVIREANPAVDSWLPGEGTSVVLPTWHILPQANREGIVINTAELRLYHFEPASADRVATVGVYAISIGRDGRETPLATAEVTRKARDPTWYPPESIRRERSQQGQVLPQVVPPGPDNPLGTRALYLNLPSYLIHGTNRPMGIGMQVTAGCVRMYPEDIDYIFARVPVGTKVQIVHQPVKAGFSGGVLYVEVHDPLEGVTDTREERMQALREAIAQTVGDRSGFRVDWDLAELAVIESSGIPVPVGPDHPGSGTFAGGAAIGTLP</sequence>
<evidence type="ECO:0000256" key="7">
    <source>
        <dbReference type="ARBA" id="ARBA00022984"/>
    </source>
</evidence>
<dbReference type="GO" id="GO:0071555">
    <property type="term" value="P:cell wall organization"/>
    <property type="evidence" value="ECO:0007669"/>
    <property type="project" value="UniProtKB-UniRule"/>
</dbReference>
<keyword evidence="6 9" id="KW-0133">Cell shape</keyword>
<dbReference type="GO" id="GO:0005576">
    <property type="term" value="C:extracellular region"/>
    <property type="evidence" value="ECO:0007669"/>
    <property type="project" value="TreeGrafter"/>
</dbReference>
<dbReference type="EMBL" id="PKLZ01000007">
    <property type="protein sequence ID" value="PLW82846.1"/>
    <property type="molecule type" value="Genomic_DNA"/>
</dbReference>
<evidence type="ECO:0000256" key="3">
    <source>
        <dbReference type="ARBA" id="ARBA00022676"/>
    </source>
</evidence>
<evidence type="ECO:0000256" key="4">
    <source>
        <dbReference type="ARBA" id="ARBA00022679"/>
    </source>
</evidence>
<dbReference type="UniPathway" id="UPA00219"/>
<keyword evidence="5" id="KW-0378">Hydrolase</keyword>
<evidence type="ECO:0000256" key="1">
    <source>
        <dbReference type="ARBA" id="ARBA00004752"/>
    </source>
</evidence>
<comment type="pathway">
    <text evidence="1 9">Cell wall biogenesis; peptidoglycan biosynthesis.</text>
</comment>
<evidence type="ECO:0000259" key="11">
    <source>
        <dbReference type="PROSITE" id="PS52029"/>
    </source>
</evidence>
<organism evidence="12 13">
    <name type="scientific">Kineobactrum sediminis</name>
    <dbReference type="NCBI Taxonomy" id="1905677"/>
    <lineage>
        <taxon>Bacteria</taxon>
        <taxon>Pseudomonadati</taxon>
        <taxon>Pseudomonadota</taxon>
        <taxon>Gammaproteobacteria</taxon>
        <taxon>Cellvibrionales</taxon>
        <taxon>Halieaceae</taxon>
        <taxon>Kineobactrum</taxon>
    </lineage>
</organism>
<feature type="region of interest" description="Disordered" evidence="10">
    <location>
        <begin position="389"/>
        <end position="408"/>
    </location>
</feature>
<evidence type="ECO:0000313" key="12">
    <source>
        <dbReference type="EMBL" id="PLW82846.1"/>
    </source>
</evidence>
<dbReference type="AlphaFoldDB" id="A0A2N5Y391"/>
<name>A0A2N5Y391_9GAMM</name>
<dbReference type="PANTHER" id="PTHR30582">
    <property type="entry name" value="L,D-TRANSPEPTIDASE"/>
    <property type="match status" value="1"/>
</dbReference>
<dbReference type="InterPro" id="IPR018392">
    <property type="entry name" value="LysM"/>
</dbReference>
<dbReference type="GO" id="GO:0071972">
    <property type="term" value="F:peptidoglycan L,D-transpeptidase activity"/>
    <property type="evidence" value="ECO:0007669"/>
    <property type="project" value="TreeGrafter"/>
</dbReference>
<dbReference type="InterPro" id="IPR050979">
    <property type="entry name" value="LD-transpeptidase"/>
</dbReference>
<protein>
    <recommendedName>
        <fullName evidence="11">L,D-TPase catalytic domain-containing protein</fullName>
    </recommendedName>
</protein>
<keyword evidence="13" id="KW-1185">Reference proteome</keyword>
<evidence type="ECO:0000256" key="10">
    <source>
        <dbReference type="SAM" id="MobiDB-lite"/>
    </source>
</evidence>
<keyword evidence="8 9" id="KW-0961">Cell wall biogenesis/degradation</keyword>
<comment type="similarity">
    <text evidence="2">Belongs to the YkuD family.</text>
</comment>
<evidence type="ECO:0000256" key="5">
    <source>
        <dbReference type="ARBA" id="ARBA00022801"/>
    </source>
</evidence>
<dbReference type="InterPro" id="IPR038063">
    <property type="entry name" value="Transpep_catalytic_dom"/>
</dbReference>
<dbReference type="SUPFAM" id="SSF141523">
    <property type="entry name" value="L,D-transpeptidase catalytic domain-like"/>
    <property type="match status" value="1"/>
</dbReference>
<evidence type="ECO:0000256" key="9">
    <source>
        <dbReference type="PROSITE-ProRule" id="PRU01373"/>
    </source>
</evidence>
<dbReference type="PROSITE" id="PS52029">
    <property type="entry name" value="LD_TPASE"/>
    <property type="match status" value="1"/>
</dbReference>
<dbReference type="CDD" id="cd00118">
    <property type="entry name" value="LysM"/>
    <property type="match status" value="1"/>
</dbReference>
<keyword evidence="4" id="KW-0808">Transferase</keyword>
<accession>A0A2N5Y391</accession>
<proteinExistence type="inferred from homology"/>
<evidence type="ECO:0000313" key="13">
    <source>
        <dbReference type="Proteomes" id="UP000234845"/>
    </source>
</evidence>
<evidence type="ECO:0000256" key="2">
    <source>
        <dbReference type="ARBA" id="ARBA00005992"/>
    </source>
</evidence>
<feature type="active site" description="Nucleophile" evidence="9">
    <location>
        <position position="294"/>
    </location>
</feature>
<gene>
    <name evidence="12" type="ORF">CWI75_08980</name>
</gene>
<feature type="domain" description="L,D-TPase catalytic" evidence="11">
    <location>
        <begin position="179"/>
        <end position="318"/>
    </location>
</feature>
<feature type="compositionally biased region" description="Gly residues" evidence="10">
    <location>
        <begin position="397"/>
        <end position="408"/>
    </location>
</feature>
<dbReference type="GO" id="GO:0008360">
    <property type="term" value="P:regulation of cell shape"/>
    <property type="evidence" value="ECO:0007669"/>
    <property type="project" value="UniProtKB-UniRule"/>
</dbReference>
<dbReference type="PANTHER" id="PTHR30582:SF24">
    <property type="entry name" value="L,D-TRANSPEPTIDASE ERFK_SRFK-RELATED"/>
    <property type="match status" value="1"/>
</dbReference>
<reference evidence="13" key="1">
    <citation type="submission" date="2017-11" db="EMBL/GenBank/DDBJ databases">
        <title>The draft genome sequence of Chromatocurvus sp. F02.</title>
        <authorList>
            <person name="Du Z.-J."/>
            <person name="Chang Y.-Q."/>
        </authorList>
    </citation>
    <scope>NUCLEOTIDE SEQUENCE [LARGE SCALE GENOMIC DNA]</scope>
    <source>
        <strain evidence="13">F02</strain>
    </source>
</reference>
<evidence type="ECO:0000256" key="8">
    <source>
        <dbReference type="ARBA" id="ARBA00023316"/>
    </source>
</evidence>
<evidence type="ECO:0000256" key="6">
    <source>
        <dbReference type="ARBA" id="ARBA00022960"/>
    </source>
</evidence>
<dbReference type="GO" id="GO:0016757">
    <property type="term" value="F:glycosyltransferase activity"/>
    <property type="evidence" value="ECO:0007669"/>
    <property type="project" value="UniProtKB-KW"/>
</dbReference>
<keyword evidence="7 9" id="KW-0573">Peptidoglycan synthesis</keyword>
<dbReference type="GO" id="GO:0018104">
    <property type="term" value="P:peptidoglycan-protein cross-linking"/>
    <property type="evidence" value="ECO:0007669"/>
    <property type="project" value="TreeGrafter"/>
</dbReference>
<dbReference type="CDD" id="cd16913">
    <property type="entry name" value="YkuD_like"/>
    <property type="match status" value="1"/>
</dbReference>
<keyword evidence="3" id="KW-0328">Glycosyltransferase</keyword>
<dbReference type="InterPro" id="IPR005490">
    <property type="entry name" value="LD_TPept_cat_dom"/>
</dbReference>
<dbReference type="Proteomes" id="UP000234845">
    <property type="component" value="Unassembled WGS sequence"/>
</dbReference>
<dbReference type="Pfam" id="PF03734">
    <property type="entry name" value="YkuD"/>
    <property type="match status" value="1"/>
</dbReference>
<comment type="caution">
    <text evidence="12">The sequence shown here is derived from an EMBL/GenBank/DDBJ whole genome shotgun (WGS) entry which is preliminary data.</text>
</comment>
<feature type="active site" description="Proton donor/acceptor" evidence="9">
    <location>
        <position position="278"/>
    </location>
</feature>
<dbReference type="Gene3D" id="2.40.440.10">
    <property type="entry name" value="L,D-transpeptidase catalytic domain-like"/>
    <property type="match status" value="1"/>
</dbReference>